<name>A0AAE0LPN6_9PEZI</name>
<dbReference type="CDD" id="cd00067">
    <property type="entry name" value="GAL4"/>
    <property type="match status" value="1"/>
</dbReference>
<sequence>MAATGPVKPGGGHIVKFVGHDAIGLPVKRKQVHQACLPCRKRKKRCRHVEDSITDTLPTDDPDQEPSHGVTINGGERRSKVQRHTAATDRDTSDAAAQLLRFFHHASDTAASSSPEEDQTQQPRPMSPAPPFLGDLNPEGILIEATMAPSRKPPPADEDPEHQVLGFLPPTSPRGPTSRGPPTRRHSTACTGSPQLVEEASGPFFSVPREDGTSLTIHVQDTAKFAAIAQTLVNRGLADKVMPSDTEWRALRDVYLLKIQPIFPIYETSCVVDLPKETGLRELIQGSICLAAATDPDARSLLTFKSFAQGSKTQRVVSFDEYSREMASFINKRLVELQESRQIPLTDQIQVMALTCFYWQPASPTERFEPLTLYAKLVSMVHTHGVHQGILASAAAEGSVEGRGRRLFKCLYALDRLVGAISARPLMFHNVDLIQVPRPHPEDSPIFRLFISLILVLDQVIEMYRPRPKFSCVDIPVFERMAIEAGAQCEPEILLVTLEVLYHAIGVLSVRMPRHRFRTAPECDTPQGPPTQHLPPSGMNARRSHSSDRILDIIKDYKLSPMPFVPYAITLSLSVAYRKWRFSQLPVFRTRGGADFKKVLPVVQELGAIWSSARINGQLGQAVMLKLDRSEILKRNRKRAKKTAEASGAKGGRNGELRGAEDQEASTGGLGGVRGEDVTQPPVANPAPTPSSSTTPPGAPSSPVMSPEPSQTTQAQGAPNITLGPSTSLRAPLPSPAASCLTERQQPQSLPLTWTTAWTADNHNSNLPTGQPCSAPPNDNIPRPNTTQQPEVPLIHHCNQPDDPIPLPGDLLTQSGPHDTPPLAGLSDGSLEDFLVDDDALFRSWDPRFAQSVDCSFSSILDPGNPFAWPEYCNYE</sequence>
<dbReference type="GeneID" id="87836238"/>
<feature type="compositionally biased region" description="Polar residues" evidence="2">
    <location>
        <begin position="109"/>
        <end position="124"/>
    </location>
</feature>
<accession>A0AAE0LPN6</accession>
<dbReference type="CDD" id="cd12148">
    <property type="entry name" value="fungal_TF_MHR"/>
    <property type="match status" value="1"/>
</dbReference>
<reference evidence="3" key="1">
    <citation type="journal article" date="2023" name="Mol. Phylogenet. Evol.">
        <title>Genome-scale phylogeny and comparative genomics of the fungal order Sordariales.</title>
        <authorList>
            <person name="Hensen N."/>
            <person name="Bonometti L."/>
            <person name="Westerberg I."/>
            <person name="Brannstrom I.O."/>
            <person name="Guillou S."/>
            <person name="Cros-Aarteil S."/>
            <person name="Calhoun S."/>
            <person name="Haridas S."/>
            <person name="Kuo A."/>
            <person name="Mondo S."/>
            <person name="Pangilinan J."/>
            <person name="Riley R."/>
            <person name="LaButti K."/>
            <person name="Andreopoulos B."/>
            <person name="Lipzen A."/>
            <person name="Chen C."/>
            <person name="Yan M."/>
            <person name="Daum C."/>
            <person name="Ng V."/>
            <person name="Clum A."/>
            <person name="Steindorff A."/>
            <person name="Ohm R.A."/>
            <person name="Martin F."/>
            <person name="Silar P."/>
            <person name="Natvig D.O."/>
            <person name="Lalanne C."/>
            <person name="Gautier V."/>
            <person name="Ament-Velasquez S.L."/>
            <person name="Kruys A."/>
            <person name="Hutchinson M.I."/>
            <person name="Powell A.J."/>
            <person name="Barry K."/>
            <person name="Miller A.N."/>
            <person name="Grigoriev I.V."/>
            <person name="Debuchy R."/>
            <person name="Gladieux P."/>
            <person name="Hiltunen Thoren M."/>
            <person name="Johannesson H."/>
        </authorList>
    </citation>
    <scope>NUCLEOTIDE SEQUENCE</scope>
    <source>
        <strain evidence="3">CBS 168.71</strain>
    </source>
</reference>
<feature type="region of interest" description="Disordered" evidence="2">
    <location>
        <begin position="107"/>
        <end position="197"/>
    </location>
</feature>
<feature type="region of interest" description="Disordered" evidence="2">
    <location>
        <begin position="53"/>
        <end position="91"/>
    </location>
</feature>
<dbReference type="GO" id="GO:0000981">
    <property type="term" value="F:DNA-binding transcription factor activity, RNA polymerase II-specific"/>
    <property type="evidence" value="ECO:0007669"/>
    <property type="project" value="InterPro"/>
</dbReference>
<dbReference type="SUPFAM" id="SSF57701">
    <property type="entry name" value="Zn2/Cys6 DNA-binding domain"/>
    <property type="match status" value="1"/>
</dbReference>
<dbReference type="InterPro" id="IPR050987">
    <property type="entry name" value="AtrR-like"/>
</dbReference>
<dbReference type="InterPro" id="IPR036864">
    <property type="entry name" value="Zn2-C6_fun-type_DNA-bd_sf"/>
</dbReference>
<evidence type="ECO:0000256" key="2">
    <source>
        <dbReference type="SAM" id="MobiDB-lite"/>
    </source>
</evidence>
<evidence type="ECO:0000313" key="3">
    <source>
        <dbReference type="EMBL" id="KAK3292908.1"/>
    </source>
</evidence>
<dbReference type="Proteomes" id="UP001278766">
    <property type="component" value="Unassembled WGS sequence"/>
</dbReference>
<dbReference type="InterPro" id="IPR001138">
    <property type="entry name" value="Zn2Cys6_DnaBD"/>
</dbReference>
<reference evidence="3" key="2">
    <citation type="submission" date="2023-06" db="EMBL/GenBank/DDBJ databases">
        <authorList>
            <consortium name="Lawrence Berkeley National Laboratory"/>
            <person name="Haridas S."/>
            <person name="Hensen N."/>
            <person name="Bonometti L."/>
            <person name="Westerberg I."/>
            <person name="Brannstrom I.O."/>
            <person name="Guillou S."/>
            <person name="Cros-Aarteil S."/>
            <person name="Calhoun S."/>
            <person name="Kuo A."/>
            <person name="Mondo S."/>
            <person name="Pangilinan J."/>
            <person name="Riley R."/>
            <person name="Labutti K."/>
            <person name="Andreopoulos B."/>
            <person name="Lipzen A."/>
            <person name="Chen C."/>
            <person name="Yanf M."/>
            <person name="Daum C."/>
            <person name="Ng V."/>
            <person name="Clum A."/>
            <person name="Steindorff A."/>
            <person name="Ohm R."/>
            <person name="Martin F."/>
            <person name="Silar P."/>
            <person name="Natvig D."/>
            <person name="Lalanne C."/>
            <person name="Gautier V."/>
            <person name="Ament-Velasquez S.L."/>
            <person name="Kruys A."/>
            <person name="Hutchinson M.I."/>
            <person name="Powell A.J."/>
            <person name="Barry K."/>
            <person name="Miller A.N."/>
            <person name="Grigoriev I.V."/>
            <person name="Debuchy R."/>
            <person name="Gladieux P."/>
            <person name="Thoren M.H."/>
            <person name="Johannesson H."/>
        </authorList>
    </citation>
    <scope>NUCLEOTIDE SEQUENCE</scope>
    <source>
        <strain evidence="3">CBS 168.71</strain>
    </source>
</reference>
<organism evidence="3 4">
    <name type="scientific">Chaetomium fimeti</name>
    <dbReference type="NCBI Taxonomy" id="1854472"/>
    <lineage>
        <taxon>Eukaryota</taxon>
        <taxon>Fungi</taxon>
        <taxon>Dikarya</taxon>
        <taxon>Ascomycota</taxon>
        <taxon>Pezizomycotina</taxon>
        <taxon>Sordariomycetes</taxon>
        <taxon>Sordariomycetidae</taxon>
        <taxon>Sordariales</taxon>
        <taxon>Chaetomiaceae</taxon>
        <taxon>Chaetomium</taxon>
    </lineage>
</organism>
<dbReference type="AlphaFoldDB" id="A0AAE0LPN6"/>
<feature type="compositionally biased region" description="Polar residues" evidence="2">
    <location>
        <begin position="760"/>
        <end position="772"/>
    </location>
</feature>
<dbReference type="PANTHER" id="PTHR46910:SF40">
    <property type="entry name" value="ZN(II)2CYS6 TRANSCRIPTION FACTOR (EUROFUNG)"/>
    <property type="match status" value="1"/>
</dbReference>
<gene>
    <name evidence="3" type="ORF">B0H64DRAFT_203005</name>
</gene>
<evidence type="ECO:0008006" key="5">
    <source>
        <dbReference type="Google" id="ProtNLM"/>
    </source>
</evidence>
<feature type="compositionally biased region" description="Polar residues" evidence="2">
    <location>
        <begin position="708"/>
        <end position="729"/>
    </location>
</feature>
<keyword evidence="1" id="KW-0539">Nucleus</keyword>
<feature type="region of interest" description="Disordered" evidence="2">
    <location>
        <begin position="760"/>
        <end position="787"/>
    </location>
</feature>
<dbReference type="PANTHER" id="PTHR46910">
    <property type="entry name" value="TRANSCRIPTION FACTOR PDR1"/>
    <property type="match status" value="1"/>
</dbReference>
<dbReference type="RefSeq" id="XP_062656422.1">
    <property type="nucleotide sequence ID" value="XM_062799290.1"/>
</dbReference>
<dbReference type="GO" id="GO:0008270">
    <property type="term" value="F:zinc ion binding"/>
    <property type="evidence" value="ECO:0007669"/>
    <property type="project" value="InterPro"/>
</dbReference>
<feature type="region of interest" description="Disordered" evidence="2">
    <location>
        <begin position="636"/>
        <end position="747"/>
    </location>
</feature>
<dbReference type="EMBL" id="JAUEPN010000006">
    <property type="protein sequence ID" value="KAK3292908.1"/>
    <property type="molecule type" value="Genomic_DNA"/>
</dbReference>
<protein>
    <recommendedName>
        <fullName evidence="5">Transcription factor domain-containing protein</fullName>
    </recommendedName>
</protein>
<comment type="caution">
    <text evidence="3">The sequence shown here is derived from an EMBL/GenBank/DDBJ whole genome shotgun (WGS) entry which is preliminary data.</text>
</comment>
<evidence type="ECO:0000313" key="4">
    <source>
        <dbReference type="Proteomes" id="UP001278766"/>
    </source>
</evidence>
<keyword evidence="4" id="KW-1185">Reference proteome</keyword>
<feature type="region of interest" description="Disordered" evidence="2">
    <location>
        <begin position="519"/>
        <end position="543"/>
    </location>
</feature>
<proteinExistence type="predicted"/>
<evidence type="ECO:0000256" key="1">
    <source>
        <dbReference type="ARBA" id="ARBA00023242"/>
    </source>
</evidence>